<evidence type="ECO:0000256" key="1">
    <source>
        <dbReference type="ARBA" id="ARBA00006133"/>
    </source>
</evidence>
<dbReference type="InterPro" id="IPR019337">
    <property type="entry name" value="Telomere_length_regulation_dom"/>
</dbReference>
<dbReference type="AlphaFoldDB" id="A0AAV5VJG2"/>
<proteinExistence type="inferred from homology"/>
<feature type="domain" description="Telomere length regulation protein conserved" evidence="3">
    <location>
        <begin position="383"/>
        <end position="492"/>
    </location>
</feature>
<dbReference type="Proteomes" id="UP001432322">
    <property type="component" value="Unassembled WGS sequence"/>
</dbReference>
<dbReference type="EMBL" id="BTSY01000003">
    <property type="protein sequence ID" value="GMT19526.1"/>
    <property type="molecule type" value="Genomic_DNA"/>
</dbReference>
<keyword evidence="5" id="KW-1185">Reference proteome</keyword>
<dbReference type="InterPro" id="IPR051970">
    <property type="entry name" value="TEL2_Regulation"/>
</dbReference>
<protein>
    <recommendedName>
        <fullName evidence="3">Telomere length regulation protein conserved domain-containing protein</fullName>
    </recommendedName>
</protein>
<gene>
    <name evidence="4" type="ORF">PFISCL1PPCAC_10823</name>
</gene>
<evidence type="ECO:0000259" key="3">
    <source>
        <dbReference type="Pfam" id="PF10193"/>
    </source>
</evidence>
<evidence type="ECO:0000256" key="2">
    <source>
        <dbReference type="SAM" id="MobiDB-lite"/>
    </source>
</evidence>
<evidence type="ECO:0000313" key="5">
    <source>
        <dbReference type="Proteomes" id="UP001432322"/>
    </source>
</evidence>
<sequence>SVHLRLREFVSLLSRLPDSLISISLGSRNAHECCRRLAAAAAKGVKEGLQKAWKRLKEGREGQNDLRVISTMVTRGRNLRINEDETLISTTISFLSIQPKSPLWDEIAQALVVRGECTVLEEEQIVSAVIEQCSRVEDYKRFFGHWLGRNTSVTRACTVKYVVQRPLETVRAHALVEYVDWAGGEEILKEMTLKLLRILSTRMGARAAQRDARHRVTMIIECGRRMKMRNEAGSTSFWHDNYPMVMQATRLHIESTDQWTREAGLVVAECVTIWMNSESPLEFEYSKEGKEWIDEMRRRGRGEDEKEKKEEGVEGVKIEEMKEEQELDSDDEIEDEKRVVIQEVSYMDSDDTDDEVYVELQKRRKPFQKATADYESHKVHVPPSYLREALEWVVTEKEKYDKFDAGLAAIEVLFRKRAVGWNELSESALKTLIHLEDRFSTDGFETTVYRSIVAIVVGQPAQLAPFLGEKLFGRNIAMKQRYLIMSTLIGAAKELTGVEQSDEKIPSPYKEYDVSKASSSKVN</sequence>
<accession>A0AAV5VJG2</accession>
<dbReference type="Gene3D" id="1.25.40.720">
    <property type="entry name" value="Telomere length regulation protein 2, C-terminal domain"/>
    <property type="match status" value="1"/>
</dbReference>
<dbReference type="InterPro" id="IPR038528">
    <property type="entry name" value="TEL2_C_sf"/>
</dbReference>
<feature type="region of interest" description="Disordered" evidence="2">
    <location>
        <begin position="498"/>
        <end position="523"/>
    </location>
</feature>
<dbReference type="GO" id="GO:0051083">
    <property type="term" value="P:'de novo' cotranslational protein folding"/>
    <property type="evidence" value="ECO:0007669"/>
    <property type="project" value="TreeGrafter"/>
</dbReference>
<organism evidence="4 5">
    <name type="scientific">Pristionchus fissidentatus</name>
    <dbReference type="NCBI Taxonomy" id="1538716"/>
    <lineage>
        <taxon>Eukaryota</taxon>
        <taxon>Metazoa</taxon>
        <taxon>Ecdysozoa</taxon>
        <taxon>Nematoda</taxon>
        <taxon>Chromadorea</taxon>
        <taxon>Rhabditida</taxon>
        <taxon>Rhabditina</taxon>
        <taxon>Diplogasteromorpha</taxon>
        <taxon>Diplogasteroidea</taxon>
        <taxon>Neodiplogasteridae</taxon>
        <taxon>Pristionchus</taxon>
    </lineage>
</organism>
<dbReference type="GO" id="GO:0051879">
    <property type="term" value="F:Hsp90 protein binding"/>
    <property type="evidence" value="ECO:0007669"/>
    <property type="project" value="TreeGrafter"/>
</dbReference>
<reference evidence="4" key="1">
    <citation type="submission" date="2023-10" db="EMBL/GenBank/DDBJ databases">
        <title>Genome assembly of Pristionchus species.</title>
        <authorList>
            <person name="Yoshida K."/>
            <person name="Sommer R.J."/>
        </authorList>
    </citation>
    <scope>NUCLEOTIDE SEQUENCE</scope>
    <source>
        <strain evidence="4">RS5133</strain>
    </source>
</reference>
<dbReference type="GO" id="GO:0005829">
    <property type="term" value="C:cytosol"/>
    <property type="evidence" value="ECO:0007669"/>
    <property type="project" value="TreeGrafter"/>
</dbReference>
<comment type="similarity">
    <text evidence="1">Belongs to the TEL2 family.</text>
</comment>
<evidence type="ECO:0000313" key="4">
    <source>
        <dbReference type="EMBL" id="GMT19526.1"/>
    </source>
</evidence>
<name>A0AAV5VJG2_9BILA</name>
<comment type="caution">
    <text evidence="4">The sequence shown here is derived from an EMBL/GenBank/DDBJ whole genome shotgun (WGS) entry which is preliminary data.</text>
</comment>
<feature type="non-terminal residue" evidence="4">
    <location>
        <position position="1"/>
    </location>
</feature>
<dbReference type="GO" id="GO:0042162">
    <property type="term" value="F:telomeric DNA binding"/>
    <property type="evidence" value="ECO:0007669"/>
    <property type="project" value="TreeGrafter"/>
</dbReference>
<dbReference type="PANTHER" id="PTHR15830:SF10">
    <property type="entry name" value="TELOMERE LENGTH REGULATION PROTEIN TEL2 HOMOLOG"/>
    <property type="match status" value="1"/>
</dbReference>
<dbReference type="PANTHER" id="PTHR15830">
    <property type="entry name" value="TELOMERE LENGTH REGULATION PROTEIN TEL2 FAMILY MEMBER"/>
    <property type="match status" value="1"/>
</dbReference>
<dbReference type="Pfam" id="PF10193">
    <property type="entry name" value="Telomere_reg-2"/>
    <property type="match status" value="1"/>
</dbReference>
<feature type="compositionally biased region" description="Basic and acidic residues" evidence="2">
    <location>
        <begin position="501"/>
        <end position="514"/>
    </location>
</feature>